<comment type="subcellular location">
    <subcellularLocation>
        <location evidence="8">Cytoplasm</location>
    </subcellularLocation>
</comment>
<proteinExistence type="inferred from homology"/>
<comment type="function">
    <text evidence="7 8">Catalyzes the reversible reaction in which hydroxymethyl group from 5,10-methylenetetrahydrofolate is transferred onto alpha-ketoisovalerate to form ketopantoate.</text>
</comment>
<dbReference type="GO" id="GO:0015940">
    <property type="term" value="P:pantothenate biosynthetic process"/>
    <property type="evidence" value="ECO:0007669"/>
    <property type="project" value="UniProtKB-UniRule"/>
</dbReference>
<organism evidence="12 13">
    <name type="scientific">Endozoicomonas elysicola</name>
    <dbReference type="NCBI Taxonomy" id="305900"/>
    <lineage>
        <taxon>Bacteria</taxon>
        <taxon>Pseudomonadati</taxon>
        <taxon>Pseudomonadota</taxon>
        <taxon>Gammaproteobacteria</taxon>
        <taxon>Oceanospirillales</taxon>
        <taxon>Endozoicomonadaceae</taxon>
        <taxon>Endozoicomonas</taxon>
    </lineage>
</organism>
<dbReference type="InterPro" id="IPR015813">
    <property type="entry name" value="Pyrv/PenolPyrv_kinase-like_dom"/>
</dbReference>
<feature type="active site" description="Proton acceptor" evidence="8 9">
    <location>
        <position position="181"/>
    </location>
</feature>
<evidence type="ECO:0000256" key="7">
    <source>
        <dbReference type="ARBA" id="ARBA00056497"/>
    </source>
</evidence>
<evidence type="ECO:0000256" key="3">
    <source>
        <dbReference type="ARBA" id="ARBA00011424"/>
    </source>
</evidence>
<comment type="subunit">
    <text evidence="3 8">Homodecamer; pentamer of dimers.</text>
</comment>
<evidence type="ECO:0000313" key="12">
    <source>
        <dbReference type="EMBL" id="KEI73279.1"/>
    </source>
</evidence>
<feature type="binding site" evidence="8 11">
    <location>
        <position position="45"/>
    </location>
    <ligand>
        <name>Mg(2+)</name>
        <dbReference type="ChEBI" id="CHEBI:18420"/>
    </ligand>
</feature>
<comment type="catalytic activity">
    <reaction evidence="8">
        <text>(6R)-5,10-methylene-5,6,7,8-tetrahydrofolate + 3-methyl-2-oxobutanoate + H2O = 2-dehydropantoate + (6S)-5,6,7,8-tetrahydrofolate</text>
        <dbReference type="Rhea" id="RHEA:11824"/>
        <dbReference type="ChEBI" id="CHEBI:11561"/>
        <dbReference type="ChEBI" id="CHEBI:11851"/>
        <dbReference type="ChEBI" id="CHEBI:15377"/>
        <dbReference type="ChEBI" id="CHEBI:15636"/>
        <dbReference type="ChEBI" id="CHEBI:57453"/>
        <dbReference type="EC" id="2.1.2.11"/>
    </reaction>
</comment>
<comment type="similarity">
    <text evidence="2 8">Belongs to the PanB family.</text>
</comment>
<dbReference type="GO" id="GO:0003864">
    <property type="term" value="F:3-methyl-2-oxobutanoate hydroxymethyltransferase activity"/>
    <property type="evidence" value="ECO:0007669"/>
    <property type="project" value="UniProtKB-UniRule"/>
</dbReference>
<keyword evidence="8 11" id="KW-0460">Magnesium</keyword>
<evidence type="ECO:0000256" key="1">
    <source>
        <dbReference type="ARBA" id="ARBA00005033"/>
    </source>
</evidence>
<name>A0A081KGK3_9GAMM</name>
<dbReference type="NCBIfam" id="TIGR00222">
    <property type="entry name" value="panB"/>
    <property type="match status" value="1"/>
</dbReference>
<keyword evidence="4 8" id="KW-0566">Pantothenate biosynthesis</keyword>
<evidence type="ECO:0000256" key="10">
    <source>
        <dbReference type="PIRSR" id="PIRSR000388-2"/>
    </source>
</evidence>
<dbReference type="PIRSF" id="PIRSF000388">
    <property type="entry name" value="Pantoate_hydroxy_MeTrfase"/>
    <property type="match status" value="1"/>
</dbReference>
<dbReference type="PANTHER" id="PTHR20881">
    <property type="entry name" value="3-METHYL-2-OXOBUTANOATE HYDROXYMETHYLTRANSFERASE"/>
    <property type="match status" value="1"/>
</dbReference>
<dbReference type="InterPro" id="IPR003700">
    <property type="entry name" value="Pantoate_hydroxy_MeTrfase"/>
</dbReference>
<accession>A0A081KGK3</accession>
<dbReference type="GO" id="GO:0000287">
    <property type="term" value="F:magnesium ion binding"/>
    <property type="evidence" value="ECO:0007669"/>
    <property type="project" value="TreeGrafter"/>
</dbReference>
<dbReference type="eggNOG" id="COG0413">
    <property type="taxonomic scope" value="Bacteria"/>
</dbReference>
<keyword evidence="12" id="KW-0489">Methyltransferase</keyword>
<evidence type="ECO:0000256" key="4">
    <source>
        <dbReference type="ARBA" id="ARBA00022655"/>
    </source>
</evidence>
<dbReference type="STRING" id="305900.GV64_23460"/>
<gene>
    <name evidence="8 12" type="primary">panB</name>
    <name evidence="12" type="ORF">GV64_23460</name>
</gene>
<dbReference type="EMBL" id="JOJP01000001">
    <property type="protein sequence ID" value="KEI73279.1"/>
    <property type="molecule type" value="Genomic_DNA"/>
</dbReference>
<reference evidence="12 13" key="1">
    <citation type="submission" date="2014-06" db="EMBL/GenBank/DDBJ databases">
        <title>Whole Genome Sequences of Three Symbiotic Endozoicomonas Bacteria.</title>
        <authorList>
            <person name="Neave M.J."/>
            <person name="Apprill A."/>
            <person name="Voolstra C.R."/>
        </authorList>
    </citation>
    <scope>NUCLEOTIDE SEQUENCE [LARGE SCALE GENOMIC DNA]</scope>
    <source>
        <strain evidence="12 13">DSM 22380</strain>
    </source>
</reference>
<dbReference type="GO" id="GO:0032259">
    <property type="term" value="P:methylation"/>
    <property type="evidence" value="ECO:0007669"/>
    <property type="project" value="UniProtKB-KW"/>
</dbReference>
<evidence type="ECO:0000256" key="8">
    <source>
        <dbReference type="HAMAP-Rule" id="MF_00156"/>
    </source>
</evidence>
<keyword evidence="6 8" id="KW-0479">Metal-binding</keyword>
<feature type="binding site" evidence="8 10">
    <location>
        <begin position="45"/>
        <end position="46"/>
    </location>
    <ligand>
        <name>3-methyl-2-oxobutanoate</name>
        <dbReference type="ChEBI" id="CHEBI:11851"/>
    </ligand>
</feature>
<dbReference type="HAMAP" id="MF_00156">
    <property type="entry name" value="PanB"/>
    <property type="match status" value="1"/>
</dbReference>
<dbReference type="UniPathway" id="UPA00028">
    <property type="reaction ID" value="UER00003"/>
</dbReference>
<feature type="binding site" evidence="8 11">
    <location>
        <position position="84"/>
    </location>
    <ligand>
        <name>Mg(2+)</name>
        <dbReference type="ChEBI" id="CHEBI:18420"/>
    </ligand>
</feature>
<feature type="binding site" evidence="8 10">
    <location>
        <position position="84"/>
    </location>
    <ligand>
        <name>3-methyl-2-oxobutanoate</name>
        <dbReference type="ChEBI" id="CHEBI:11851"/>
    </ligand>
</feature>
<dbReference type="CDD" id="cd06557">
    <property type="entry name" value="KPHMT-like"/>
    <property type="match status" value="1"/>
</dbReference>
<evidence type="ECO:0000256" key="6">
    <source>
        <dbReference type="ARBA" id="ARBA00022723"/>
    </source>
</evidence>
<comment type="caution">
    <text evidence="12">The sequence shown here is derived from an EMBL/GenBank/DDBJ whole genome shotgun (WGS) entry which is preliminary data.</text>
</comment>
<sequence>MAKVTLSILSEMKKAGEKFTSLTAYDSTQAHLASSQGVEVILVGDSLGNVCQGQTSTVPVTVDDMCYHTRCVSMKAGDSLLMADLPFASYTNEQQALTNATRLMQAGAEVVKLEGEAWLAPIVTRLREQGIPSCVHLGLTPQSVHVLGGYKVQGRDEARANAMIEAAILLEKAGAAVLVLECVPSVLAREITRAVQIPVIGIGAGADTDGQVLVIYDMLNMTAGRKPKFVKNYMAEGGSAQDAVAAYVKEVKNGTFPGQEHGFE</sequence>
<protein>
    <recommendedName>
        <fullName evidence="8">3-methyl-2-oxobutanoate hydroxymethyltransferase</fullName>
        <ecNumber evidence="8">2.1.2.11</ecNumber>
    </recommendedName>
    <alternativeName>
        <fullName evidence="8">Ketopantoate hydroxymethyltransferase</fullName>
        <shortName evidence="8">KPHMT</shortName>
    </alternativeName>
</protein>
<keyword evidence="13" id="KW-1185">Reference proteome</keyword>
<dbReference type="AlphaFoldDB" id="A0A081KGK3"/>
<dbReference type="GO" id="GO:0008168">
    <property type="term" value="F:methyltransferase activity"/>
    <property type="evidence" value="ECO:0007669"/>
    <property type="project" value="UniProtKB-KW"/>
</dbReference>
<dbReference type="Gene3D" id="3.20.20.60">
    <property type="entry name" value="Phosphoenolpyruvate-binding domains"/>
    <property type="match status" value="1"/>
</dbReference>
<dbReference type="PANTHER" id="PTHR20881:SF0">
    <property type="entry name" value="3-METHYL-2-OXOBUTANOATE HYDROXYMETHYLTRANSFERASE"/>
    <property type="match status" value="1"/>
</dbReference>
<dbReference type="FunFam" id="3.20.20.60:FF:000003">
    <property type="entry name" value="3-methyl-2-oxobutanoate hydroxymethyltransferase"/>
    <property type="match status" value="1"/>
</dbReference>
<dbReference type="RefSeq" id="WP_020581812.1">
    <property type="nucleotide sequence ID" value="NZ_JOJP01000001.1"/>
</dbReference>
<feature type="binding site" evidence="8 11">
    <location>
        <position position="114"/>
    </location>
    <ligand>
        <name>Mg(2+)</name>
        <dbReference type="ChEBI" id="CHEBI:18420"/>
    </ligand>
</feature>
<evidence type="ECO:0000256" key="11">
    <source>
        <dbReference type="PIRSR" id="PIRSR000388-3"/>
    </source>
</evidence>
<keyword evidence="8" id="KW-0963">Cytoplasm</keyword>
<dbReference type="SUPFAM" id="SSF51621">
    <property type="entry name" value="Phosphoenolpyruvate/pyruvate domain"/>
    <property type="match status" value="1"/>
</dbReference>
<evidence type="ECO:0000313" key="13">
    <source>
        <dbReference type="Proteomes" id="UP000027997"/>
    </source>
</evidence>
<keyword evidence="5 8" id="KW-0808">Transferase</keyword>
<evidence type="ECO:0000256" key="2">
    <source>
        <dbReference type="ARBA" id="ARBA00008676"/>
    </source>
</evidence>
<dbReference type="Pfam" id="PF02548">
    <property type="entry name" value="Pantoate_transf"/>
    <property type="match status" value="1"/>
</dbReference>
<evidence type="ECO:0000256" key="5">
    <source>
        <dbReference type="ARBA" id="ARBA00022679"/>
    </source>
</evidence>
<comment type="cofactor">
    <cofactor evidence="8 11">
        <name>Mg(2+)</name>
        <dbReference type="ChEBI" id="CHEBI:18420"/>
    </cofactor>
    <text evidence="8 11">Binds 1 Mg(2+) ion per subunit.</text>
</comment>
<feature type="binding site" evidence="8 10">
    <location>
        <position position="112"/>
    </location>
    <ligand>
        <name>3-methyl-2-oxobutanoate</name>
        <dbReference type="ChEBI" id="CHEBI:11851"/>
    </ligand>
</feature>
<comment type="pathway">
    <text evidence="1 8">Cofactor biosynthesis; (R)-pantothenate biosynthesis; (R)-pantoate from 3-methyl-2-oxobutanoate: step 1/2.</text>
</comment>
<dbReference type="InterPro" id="IPR040442">
    <property type="entry name" value="Pyrv_kinase-like_dom_sf"/>
</dbReference>
<dbReference type="Proteomes" id="UP000027997">
    <property type="component" value="Unassembled WGS sequence"/>
</dbReference>
<dbReference type="EC" id="2.1.2.11" evidence="8"/>
<evidence type="ECO:0000256" key="9">
    <source>
        <dbReference type="PIRSR" id="PIRSR000388-1"/>
    </source>
</evidence>
<dbReference type="NCBIfam" id="NF001452">
    <property type="entry name" value="PRK00311.1"/>
    <property type="match status" value="1"/>
</dbReference>
<dbReference type="GO" id="GO:0005737">
    <property type="term" value="C:cytoplasm"/>
    <property type="evidence" value="ECO:0007669"/>
    <property type="project" value="UniProtKB-SubCell"/>
</dbReference>